<feature type="compositionally biased region" description="Polar residues" evidence="1">
    <location>
        <begin position="28"/>
        <end position="41"/>
    </location>
</feature>
<name>W9T349_9ROSA</name>
<gene>
    <name evidence="2" type="ORF">L484_000090</name>
</gene>
<organism evidence="2 3">
    <name type="scientific">Morus notabilis</name>
    <dbReference type="NCBI Taxonomy" id="981085"/>
    <lineage>
        <taxon>Eukaryota</taxon>
        <taxon>Viridiplantae</taxon>
        <taxon>Streptophyta</taxon>
        <taxon>Embryophyta</taxon>
        <taxon>Tracheophyta</taxon>
        <taxon>Spermatophyta</taxon>
        <taxon>Magnoliopsida</taxon>
        <taxon>eudicotyledons</taxon>
        <taxon>Gunneridae</taxon>
        <taxon>Pentapetalae</taxon>
        <taxon>rosids</taxon>
        <taxon>fabids</taxon>
        <taxon>Rosales</taxon>
        <taxon>Moraceae</taxon>
        <taxon>Moreae</taxon>
        <taxon>Morus</taxon>
    </lineage>
</organism>
<protein>
    <submittedName>
        <fullName evidence="2">Uncharacterized protein</fullName>
    </submittedName>
</protein>
<feature type="compositionally biased region" description="Polar residues" evidence="1">
    <location>
        <begin position="59"/>
        <end position="78"/>
    </location>
</feature>
<accession>W9T349</accession>
<evidence type="ECO:0000313" key="3">
    <source>
        <dbReference type="Proteomes" id="UP000030645"/>
    </source>
</evidence>
<reference evidence="3" key="1">
    <citation type="submission" date="2013-01" db="EMBL/GenBank/DDBJ databases">
        <title>Draft Genome Sequence of a Mulberry Tree, Morus notabilis C.K. Schneid.</title>
        <authorList>
            <person name="He N."/>
            <person name="Zhao S."/>
        </authorList>
    </citation>
    <scope>NUCLEOTIDE SEQUENCE</scope>
</reference>
<dbReference type="EMBL" id="KE645910">
    <property type="protein sequence ID" value="EXC65533.1"/>
    <property type="molecule type" value="Genomic_DNA"/>
</dbReference>
<keyword evidence="3" id="KW-1185">Reference proteome</keyword>
<proteinExistence type="predicted"/>
<sequence>MVADIKGREPTRTPHTAFNINFEHAKPYNSTRMLGTKPPKQQQRRTLTRPEKAAKCSMTVAQRKQQQTPNAQKTSNIISRAGGRKARQMVGLDSNLRKATHSHN</sequence>
<evidence type="ECO:0000256" key="1">
    <source>
        <dbReference type="SAM" id="MobiDB-lite"/>
    </source>
</evidence>
<feature type="region of interest" description="Disordered" evidence="1">
    <location>
        <begin position="27"/>
        <end position="104"/>
    </location>
</feature>
<evidence type="ECO:0000313" key="2">
    <source>
        <dbReference type="EMBL" id="EXC65533.1"/>
    </source>
</evidence>
<dbReference type="Proteomes" id="UP000030645">
    <property type="component" value="Unassembled WGS sequence"/>
</dbReference>
<dbReference type="AlphaFoldDB" id="W9T349"/>